<protein>
    <recommendedName>
        <fullName evidence="4">Methyltransferase type 12 domain-containing protein</fullName>
    </recommendedName>
</protein>
<name>A0A098S6R7_9BACT</name>
<proteinExistence type="predicted"/>
<keyword evidence="6" id="KW-1185">Reference proteome</keyword>
<evidence type="ECO:0000313" key="6">
    <source>
        <dbReference type="Proteomes" id="UP000029736"/>
    </source>
</evidence>
<feature type="domain" description="Methyltransferase type 12" evidence="4">
    <location>
        <begin position="89"/>
        <end position="186"/>
    </location>
</feature>
<dbReference type="PANTHER" id="PTHR43861:SF3">
    <property type="entry name" value="PUTATIVE (AFU_ORTHOLOGUE AFUA_2G14390)-RELATED"/>
    <property type="match status" value="1"/>
</dbReference>
<comment type="caution">
    <text evidence="5">The sequence shown here is derived from an EMBL/GenBank/DDBJ whole genome shotgun (WGS) entry which is preliminary data.</text>
</comment>
<dbReference type="AlphaFoldDB" id="A0A098S6R7"/>
<dbReference type="EMBL" id="JPOS01000020">
    <property type="protein sequence ID" value="KGE88284.1"/>
    <property type="molecule type" value="Genomic_DNA"/>
</dbReference>
<dbReference type="RefSeq" id="WP_044219682.1">
    <property type="nucleotide sequence ID" value="NZ_JBKAGJ010000007.1"/>
</dbReference>
<evidence type="ECO:0000259" key="4">
    <source>
        <dbReference type="Pfam" id="PF08242"/>
    </source>
</evidence>
<feature type="chain" id="PRO_5001939991" description="Methyltransferase type 12 domain-containing protein" evidence="3">
    <location>
        <begin position="24"/>
        <end position="240"/>
    </location>
</feature>
<dbReference type="Gene3D" id="3.40.50.150">
    <property type="entry name" value="Vaccinia Virus protein VP39"/>
    <property type="match status" value="1"/>
</dbReference>
<reference evidence="5 6" key="1">
    <citation type="journal article" date="2014" name="Int. J. Syst. Evol. Microbiol.">
        <title>Phaeodactylibacter xiamenensis gen. nov., sp. nov., a member of the family Saprospiraceae isolated from the marine alga Phaeodactylum tricornutum.</title>
        <authorList>
            <person name="Chen Z.Jr."/>
            <person name="Lei X."/>
            <person name="Lai Q."/>
            <person name="Li Y."/>
            <person name="Zhang B."/>
            <person name="Zhang J."/>
            <person name="Zhang H."/>
            <person name="Yang L."/>
            <person name="Zheng W."/>
            <person name="Tian Y."/>
            <person name="Yu Z."/>
            <person name="Xu H.Jr."/>
            <person name="Zheng T."/>
        </authorList>
    </citation>
    <scope>NUCLEOTIDE SEQUENCE [LARGE SCALE GENOMIC DNA]</scope>
    <source>
        <strain evidence="5 6">KD52</strain>
    </source>
</reference>
<feature type="signal peptide" evidence="3">
    <location>
        <begin position="1"/>
        <end position="23"/>
    </location>
</feature>
<dbReference type="SUPFAM" id="SSF53335">
    <property type="entry name" value="S-adenosyl-L-methionine-dependent methyltransferases"/>
    <property type="match status" value="1"/>
</dbReference>
<feature type="region of interest" description="Disordered" evidence="2">
    <location>
        <begin position="21"/>
        <end position="42"/>
    </location>
</feature>
<dbReference type="Pfam" id="PF08242">
    <property type="entry name" value="Methyltransf_12"/>
    <property type="match status" value="1"/>
</dbReference>
<evidence type="ECO:0000313" key="5">
    <source>
        <dbReference type="EMBL" id="KGE88284.1"/>
    </source>
</evidence>
<evidence type="ECO:0000256" key="2">
    <source>
        <dbReference type="SAM" id="MobiDB-lite"/>
    </source>
</evidence>
<gene>
    <name evidence="5" type="ORF">IX84_10795</name>
</gene>
<dbReference type="STRING" id="1524460.IX84_10795"/>
<dbReference type="PANTHER" id="PTHR43861">
    <property type="entry name" value="TRANS-ACONITATE 2-METHYLTRANSFERASE-RELATED"/>
    <property type="match status" value="1"/>
</dbReference>
<evidence type="ECO:0000256" key="3">
    <source>
        <dbReference type="SAM" id="SignalP"/>
    </source>
</evidence>
<dbReference type="GO" id="GO:0016740">
    <property type="term" value="F:transferase activity"/>
    <property type="evidence" value="ECO:0007669"/>
    <property type="project" value="UniProtKB-KW"/>
</dbReference>
<evidence type="ECO:0000256" key="1">
    <source>
        <dbReference type="ARBA" id="ARBA00022679"/>
    </source>
</evidence>
<dbReference type="InterPro" id="IPR029063">
    <property type="entry name" value="SAM-dependent_MTases_sf"/>
</dbReference>
<accession>A0A098S6R7</accession>
<keyword evidence="3" id="KW-0732">Signal</keyword>
<organism evidence="5 6">
    <name type="scientific">Phaeodactylibacter xiamenensis</name>
    <dbReference type="NCBI Taxonomy" id="1524460"/>
    <lineage>
        <taxon>Bacteria</taxon>
        <taxon>Pseudomonadati</taxon>
        <taxon>Bacteroidota</taxon>
        <taxon>Saprospiria</taxon>
        <taxon>Saprospirales</taxon>
        <taxon>Haliscomenobacteraceae</taxon>
        <taxon>Phaeodactylibacter</taxon>
    </lineage>
</organism>
<sequence length="240" mass="27602">MLHRLLFFLLTATLIWSCQPSSSSSSEQTAYPDQITETTPTEAAEDTVTETRARVKEKEMYENTNRMVWQKPEMILSMLGDLDNKTVADIGAGTGFFAKRLTEKAEKVIAIDIDQRFLNYIDSIKVLEMDETAAQRLETRLASPTHPNLEPEEADVIMIVNTFMYIRDKDTYLRTLRKCLSDNGLLMIVDFKRKRTDIGPPSTIRLPLYRLEEMMYEAGYQSIKTNDTALDYQYIITAQK</sequence>
<dbReference type="Proteomes" id="UP000029736">
    <property type="component" value="Unassembled WGS sequence"/>
</dbReference>
<dbReference type="CDD" id="cd02440">
    <property type="entry name" value="AdoMet_MTases"/>
    <property type="match status" value="1"/>
</dbReference>
<keyword evidence="1" id="KW-0808">Transferase</keyword>
<dbReference type="InterPro" id="IPR013217">
    <property type="entry name" value="Methyltransf_12"/>
</dbReference>
<dbReference type="OrthoDB" id="9784101at2"/>